<reference evidence="9" key="1">
    <citation type="submission" date="2021-02" db="EMBL/GenBank/DDBJ databases">
        <authorList>
            <person name="Nowell W R."/>
        </authorList>
    </citation>
    <scope>NUCLEOTIDE SEQUENCE</scope>
</reference>
<evidence type="ECO:0000256" key="8">
    <source>
        <dbReference type="RuleBase" id="RU361189"/>
    </source>
</evidence>
<feature type="transmembrane region" description="Helical" evidence="8">
    <location>
        <begin position="95"/>
        <end position="119"/>
    </location>
</feature>
<comment type="caution">
    <text evidence="9">The sequence shown here is derived from an EMBL/GenBank/DDBJ whole genome shotgun (WGS) entry which is preliminary data.</text>
</comment>
<evidence type="ECO:0000256" key="2">
    <source>
        <dbReference type="ARBA" id="ARBA00009904"/>
    </source>
</evidence>
<evidence type="ECO:0000313" key="11">
    <source>
        <dbReference type="Proteomes" id="UP000677228"/>
    </source>
</evidence>
<proteinExistence type="inferred from homology"/>
<keyword evidence="8" id="KW-0375">Hydrogen ion transport</keyword>
<dbReference type="GO" id="GO:0051117">
    <property type="term" value="F:ATPase binding"/>
    <property type="evidence" value="ECO:0007669"/>
    <property type="project" value="TreeGrafter"/>
</dbReference>
<dbReference type="Pfam" id="PF01496">
    <property type="entry name" value="V_ATPase_I"/>
    <property type="match status" value="1"/>
</dbReference>
<dbReference type="PANTHER" id="PTHR11629">
    <property type="entry name" value="VACUOLAR PROTON ATPASES"/>
    <property type="match status" value="1"/>
</dbReference>
<evidence type="ECO:0000256" key="6">
    <source>
        <dbReference type="ARBA" id="ARBA00023065"/>
    </source>
</evidence>
<evidence type="ECO:0000256" key="7">
    <source>
        <dbReference type="ARBA" id="ARBA00023136"/>
    </source>
</evidence>
<dbReference type="EMBL" id="CAJOBA010060020">
    <property type="protein sequence ID" value="CAF4320379.1"/>
    <property type="molecule type" value="Genomic_DNA"/>
</dbReference>
<protein>
    <recommendedName>
        <fullName evidence="8">V-type proton ATPase subunit a</fullName>
    </recommendedName>
</protein>
<keyword evidence="4 8" id="KW-0812">Transmembrane</keyword>
<comment type="function">
    <text evidence="8">Essential component of the vacuolar proton pump (V-ATPase), a multimeric enzyme that catalyzes the translocation of protons across the membranes. Required for assembly and activity of the V-ATPase.</text>
</comment>
<dbReference type="GO" id="GO:0016471">
    <property type="term" value="C:vacuolar proton-transporting V-type ATPase complex"/>
    <property type="evidence" value="ECO:0007669"/>
    <property type="project" value="TreeGrafter"/>
</dbReference>
<feature type="non-terminal residue" evidence="9">
    <location>
        <position position="152"/>
    </location>
</feature>
<dbReference type="PANTHER" id="PTHR11629:SF63">
    <property type="entry name" value="V-TYPE PROTON ATPASE SUBUNIT A"/>
    <property type="match status" value="1"/>
</dbReference>
<dbReference type="EMBL" id="CAJNOK010037752">
    <property type="protein sequence ID" value="CAF1532980.1"/>
    <property type="molecule type" value="Genomic_DNA"/>
</dbReference>
<organism evidence="9 11">
    <name type="scientific">Didymodactylos carnosus</name>
    <dbReference type="NCBI Taxonomy" id="1234261"/>
    <lineage>
        <taxon>Eukaryota</taxon>
        <taxon>Metazoa</taxon>
        <taxon>Spiralia</taxon>
        <taxon>Gnathifera</taxon>
        <taxon>Rotifera</taxon>
        <taxon>Eurotatoria</taxon>
        <taxon>Bdelloidea</taxon>
        <taxon>Philodinida</taxon>
        <taxon>Philodinidae</taxon>
        <taxon>Didymodactylos</taxon>
    </lineage>
</organism>
<comment type="subcellular location">
    <subcellularLocation>
        <location evidence="1">Membrane</location>
        <topology evidence="1">Multi-pass membrane protein</topology>
    </subcellularLocation>
</comment>
<keyword evidence="7 8" id="KW-0472">Membrane</keyword>
<keyword evidence="5 8" id="KW-1133">Transmembrane helix</keyword>
<keyword evidence="3 8" id="KW-0813">Transport</keyword>
<dbReference type="GO" id="GO:0005886">
    <property type="term" value="C:plasma membrane"/>
    <property type="evidence" value="ECO:0007669"/>
    <property type="project" value="TreeGrafter"/>
</dbReference>
<evidence type="ECO:0000256" key="1">
    <source>
        <dbReference type="ARBA" id="ARBA00004141"/>
    </source>
</evidence>
<comment type="similarity">
    <text evidence="2 8">Belongs to the V-ATPase 116 kDa subunit family.</text>
</comment>
<dbReference type="GO" id="GO:0033179">
    <property type="term" value="C:proton-transporting V-type ATPase, V0 domain"/>
    <property type="evidence" value="ECO:0007669"/>
    <property type="project" value="InterPro"/>
</dbReference>
<dbReference type="GO" id="GO:0046961">
    <property type="term" value="F:proton-transporting ATPase activity, rotational mechanism"/>
    <property type="evidence" value="ECO:0007669"/>
    <property type="project" value="InterPro"/>
</dbReference>
<keyword evidence="6 8" id="KW-0406">Ion transport</keyword>
<evidence type="ECO:0000256" key="5">
    <source>
        <dbReference type="ARBA" id="ARBA00022989"/>
    </source>
</evidence>
<dbReference type="GO" id="GO:0007035">
    <property type="term" value="P:vacuolar acidification"/>
    <property type="evidence" value="ECO:0007669"/>
    <property type="project" value="TreeGrafter"/>
</dbReference>
<name>A0A8S2FS65_9BILA</name>
<sequence length="152" mass="17287">RGIVLEFDVRDPDTSSETMMDADISDVPEVEMSELWVEQGIHTIEYFLGCISHTASYLRLWALSLAHAQVLWHMVLHNGLAMSGYVGSIATYIVFAPWTVLTVSILLLMEGLSAFLHALRLHWVEFQSKFYKGEGYPFVPFSFRLMEENPTA</sequence>
<dbReference type="Proteomes" id="UP000677228">
    <property type="component" value="Unassembled WGS sequence"/>
</dbReference>
<comment type="caution">
    <text evidence="8">Lacks conserved residue(s) required for the propagation of feature annotation.</text>
</comment>
<evidence type="ECO:0000256" key="4">
    <source>
        <dbReference type="ARBA" id="ARBA00022692"/>
    </source>
</evidence>
<dbReference type="AlphaFoldDB" id="A0A8S2FS65"/>
<dbReference type="Proteomes" id="UP000682733">
    <property type="component" value="Unassembled WGS sequence"/>
</dbReference>
<accession>A0A8S2FS65</accession>
<gene>
    <name evidence="9" type="ORF">OVA965_LOCUS38353</name>
    <name evidence="10" type="ORF">TMI583_LOCUS39539</name>
</gene>
<evidence type="ECO:0000313" key="9">
    <source>
        <dbReference type="EMBL" id="CAF1532980.1"/>
    </source>
</evidence>
<dbReference type="InterPro" id="IPR002490">
    <property type="entry name" value="V-ATPase_116kDa_su"/>
</dbReference>
<feature type="transmembrane region" description="Helical" evidence="8">
    <location>
        <begin position="57"/>
        <end position="75"/>
    </location>
</feature>
<evidence type="ECO:0000256" key="3">
    <source>
        <dbReference type="ARBA" id="ARBA00022448"/>
    </source>
</evidence>
<evidence type="ECO:0000313" key="10">
    <source>
        <dbReference type="EMBL" id="CAF4320379.1"/>
    </source>
</evidence>